<dbReference type="Proteomes" id="UP000077521">
    <property type="component" value="Unassembled WGS sequence"/>
</dbReference>
<comment type="caution">
    <text evidence="3">The sequence shown here is derived from an EMBL/GenBank/DDBJ whole genome shotgun (WGS) entry which is preliminary data.</text>
</comment>
<accession>A0A177TWS1</accession>
<gene>
    <name evidence="3" type="ORF">A4X13_0g4309</name>
</gene>
<reference evidence="3" key="2">
    <citation type="journal article" date="2019" name="IMA Fungus">
        <title>Genome sequencing and comparison of five Tilletia species to identify candidate genes for the detection of regulated species infecting wheat.</title>
        <authorList>
            <person name="Nguyen H.D.T."/>
            <person name="Sultana T."/>
            <person name="Kesanakurti P."/>
            <person name="Hambleton S."/>
        </authorList>
    </citation>
    <scope>NUCLEOTIDE SEQUENCE</scope>
    <source>
        <strain evidence="3">DAOMC 236416</strain>
    </source>
</reference>
<protein>
    <submittedName>
        <fullName evidence="3">Uncharacterized protein</fullName>
    </submittedName>
</protein>
<feature type="compositionally biased region" description="Basic and acidic residues" evidence="1">
    <location>
        <begin position="92"/>
        <end position="104"/>
    </location>
</feature>
<evidence type="ECO:0000256" key="1">
    <source>
        <dbReference type="SAM" id="MobiDB-lite"/>
    </source>
</evidence>
<evidence type="ECO:0000313" key="3">
    <source>
        <dbReference type="EMBL" id="KAE8250858.1"/>
    </source>
</evidence>
<dbReference type="EMBL" id="LWDF02000278">
    <property type="protein sequence ID" value="KAE8250858.1"/>
    <property type="molecule type" value="Genomic_DNA"/>
</dbReference>
<evidence type="ECO:0000256" key="2">
    <source>
        <dbReference type="SAM" id="SignalP"/>
    </source>
</evidence>
<organism evidence="3 4">
    <name type="scientific">Tilletia indica</name>
    <dbReference type="NCBI Taxonomy" id="43049"/>
    <lineage>
        <taxon>Eukaryota</taxon>
        <taxon>Fungi</taxon>
        <taxon>Dikarya</taxon>
        <taxon>Basidiomycota</taxon>
        <taxon>Ustilaginomycotina</taxon>
        <taxon>Exobasidiomycetes</taxon>
        <taxon>Tilletiales</taxon>
        <taxon>Tilletiaceae</taxon>
        <taxon>Tilletia</taxon>
    </lineage>
</organism>
<name>A0A177TWS1_9BASI</name>
<keyword evidence="4" id="KW-1185">Reference proteome</keyword>
<reference evidence="3" key="1">
    <citation type="submission" date="2016-04" db="EMBL/GenBank/DDBJ databases">
        <authorList>
            <person name="Nguyen H.D."/>
            <person name="Samba Siva P."/>
            <person name="Cullis J."/>
            <person name="Levesque C.A."/>
            <person name="Hambleton S."/>
        </authorList>
    </citation>
    <scope>NUCLEOTIDE SEQUENCE</scope>
    <source>
        <strain evidence="3">DAOMC 236416</strain>
    </source>
</reference>
<feature type="chain" id="PRO_5043399832" evidence="2">
    <location>
        <begin position="18"/>
        <end position="141"/>
    </location>
</feature>
<feature type="signal peptide" evidence="2">
    <location>
        <begin position="1"/>
        <end position="17"/>
    </location>
</feature>
<feature type="region of interest" description="Disordered" evidence="1">
    <location>
        <begin position="62"/>
        <end position="141"/>
    </location>
</feature>
<sequence>MRALQCVLLLTAVLVGGRHVNRDQAQAYQVDSSRELGAEGVGSLSPELKRADNAVVARFVLDPTSGDAPGTQEQSEVQVNGPGLKPHALRRASNELDAESRDVNNKNTVTTTAQGQRGGDTSKAGASWFGMDPNGYGNNWG</sequence>
<feature type="compositionally biased region" description="Polar residues" evidence="1">
    <location>
        <begin position="105"/>
        <end position="115"/>
    </location>
</feature>
<evidence type="ECO:0000313" key="4">
    <source>
        <dbReference type="Proteomes" id="UP000077521"/>
    </source>
</evidence>
<dbReference type="AlphaFoldDB" id="A0A177TWS1"/>
<keyword evidence="2" id="KW-0732">Signal</keyword>
<proteinExistence type="predicted"/>